<evidence type="ECO:0000313" key="8">
    <source>
        <dbReference type="Proteomes" id="UP000293345"/>
    </source>
</evidence>
<keyword evidence="2" id="KW-0547">Nucleotide-binding</keyword>
<dbReference type="GO" id="GO:0016787">
    <property type="term" value="F:hydrolase activity"/>
    <property type="evidence" value="ECO:0007669"/>
    <property type="project" value="UniProtKB-KW"/>
</dbReference>
<name>A0A4Q2K1Z3_9ACTN</name>
<comment type="caution">
    <text evidence="7">The sequence shown here is derived from an EMBL/GenBank/DDBJ whole genome shotgun (WGS) entry which is preliminary data.</text>
</comment>
<dbReference type="PANTHER" id="PTHR11575">
    <property type="entry name" value="5'-NUCLEOTIDASE-RELATED"/>
    <property type="match status" value="1"/>
</dbReference>
<evidence type="ECO:0000256" key="3">
    <source>
        <dbReference type="SAM" id="MobiDB-lite"/>
    </source>
</evidence>
<organism evidence="7 8">
    <name type="scientific">Senegalimassilia faecalis</name>
    <dbReference type="NCBI Taxonomy" id="2509433"/>
    <lineage>
        <taxon>Bacteria</taxon>
        <taxon>Bacillati</taxon>
        <taxon>Actinomycetota</taxon>
        <taxon>Coriobacteriia</taxon>
        <taxon>Coriobacteriales</taxon>
        <taxon>Coriobacteriaceae</taxon>
        <taxon>Senegalimassilia</taxon>
    </lineage>
</organism>
<dbReference type="Gene3D" id="3.60.21.10">
    <property type="match status" value="1"/>
</dbReference>
<dbReference type="InterPro" id="IPR006179">
    <property type="entry name" value="5_nucleotidase/apyrase"/>
</dbReference>
<dbReference type="InterPro" id="IPR008334">
    <property type="entry name" value="5'-Nucleotdase_C"/>
</dbReference>
<dbReference type="OrthoDB" id="1016457at2"/>
<dbReference type="PANTHER" id="PTHR11575:SF24">
    <property type="entry name" value="5'-NUCLEOTIDASE"/>
    <property type="match status" value="1"/>
</dbReference>
<evidence type="ECO:0000313" key="7">
    <source>
        <dbReference type="EMBL" id="RXZ54458.1"/>
    </source>
</evidence>
<dbReference type="SUPFAM" id="SSF55816">
    <property type="entry name" value="5'-nucleotidase (syn. UDP-sugar hydrolase), C-terminal domain"/>
    <property type="match status" value="1"/>
</dbReference>
<dbReference type="GO" id="GO:0009166">
    <property type="term" value="P:nucleotide catabolic process"/>
    <property type="evidence" value="ECO:0007669"/>
    <property type="project" value="InterPro"/>
</dbReference>
<dbReference type="InterPro" id="IPR029052">
    <property type="entry name" value="Metallo-depent_PP-like"/>
</dbReference>
<keyword evidence="2" id="KW-0378">Hydrolase</keyword>
<comment type="similarity">
    <text evidence="2">Belongs to the 5'-nucleotidase family.</text>
</comment>
<feature type="signal peptide" evidence="2">
    <location>
        <begin position="1"/>
        <end position="32"/>
    </location>
</feature>
<evidence type="ECO:0000256" key="1">
    <source>
        <dbReference type="ARBA" id="ARBA00022729"/>
    </source>
</evidence>
<dbReference type="Pfam" id="PF02872">
    <property type="entry name" value="5_nucleotid_C"/>
    <property type="match status" value="1"/>
</dbReference>
<keyword evidence="1 2" id="KW-0732">Signal</keyword>
<feature type="domain" description="Calcineurin-like phosphoesterase" evidence="5">
    <location>
        <begin position="44"/>
        <end position="278"/>
    </location>
</feature>
<dbReference type="Pfam" id="PF00149">
    <property type="entry name" value="Metallophos"/>
    <property type="match status" value="1"/>
</dbReference>
<accession>A0A4Q2K1Z3</accession>
<dbReference type="Gene3D" id="3.90.780.10">
    <property type="entry name" value="5'-Nucleotidase, C-terminal domain"/>
    <property type="match status" value="1"/>
</dbReference>
<protein>
    <submittedName>
        <fullName evidence="7">Bifunctional metallophosphatase/5'-nucleotidase</fullName>
    </submittedName>
</protein>
<feature type="region of interest" description="Disordered" evidence="3">
    <location>
        <begin position="593"/>
        <end position="630"/>
    </location>
</feature>
<keyword evidence="8" id="KW-1185">Reference proteome</keyword>
<feature type="compositionally biased region" description="Basic and acidic residues" evidence="3">
    <location>
        <begin position="595"/>
        <end position="606"/>
    </location>
</feature>
<feature type="chain" id="PRO_5020940350" evidence="2">
    <location>
        <begin position="33"/>
        <end position="664"/>
    </location>
</feature>
<keyword evidence="4" id="KW-1133">Transmembrane helix</keyword>
<dbReference type="RefSeq" id="WP_129424847.1">
    <property type="nucleotide sequence ID" value="NZ_SDPW01000001.1"/>
</dbReference>
<dbReference type="GO" id="GO:0000166">
    <property type="term" value="F:nucleotide binding"/>
    <property type="evidence" value="ECO:0007669"/>
    <property type="project" value="UniProtKB-KW"/>
</dbReference>
<feature type="transmembrane region" description="Helical" evidence="4">
    <location>
        <begin position="635"/>
        <end position="659"/>
    </location>
</feature>
<dbReference type="PROSITE" id="PS51318">
    <property type="entry name" value="TAT"/>
    <property type="match status" value="1"/>
</dbReference>
<dbReference type="PRINTS" id="PR01607">
    <property type="entry name" value="APYRASEFAMLY"/>
</dbReference>
<keyword evidence="4" id="KW-0812">Transmembrane</keyword>
<keyword evidence="4" id="KW-0472">Membrane</keyword>
<dbReference type="Proteomes" id="UP000293345">
    <property type="component" value="Unassembled WGS sequence"/>
</dbReference>
<evidence type="ECO:0000259" key="5">
    <source>
        <dbReference type="Pfam" id="PF00149"/>
    </source>
</evidence>
<sequence>MTSTLSRRSFLAGTAAFAASVAALGLPRRAYADDAQAAEGAVVILHTNDVHCAVGETDAAGAIPLGYSALASYVADRRSVFGAENVTLVDAGDAVQGKVMGTITQGQALIDIMNECGYGIAIPGNHELNYGMTQFNHLIGSANAKYLSCNFTDNRTGTPTLMFDPYTIKEYPLPAGGTVRVAFVGVTTPATLTASSPRSFWRSDDDHTCVYGFCEDETGSKLAQAVQGAVDEARAAGAEFVVLLAHLGQTGQPSQWRSDTLVSRCEGINVVIDGHSHEEYVQIVQDRNGDDVVIAQTGTQFSSVGQVVIIPETGTIHASTYSYEASLLRETRKPDDPSYVKEVAFGRDAQTQAVVDEKAAEVEAQTGTVVGRSEVDLFAYEADGYTWAVRAHETNLGDFVADAYLYYASNNGVMPDVAFVNGGGVRTNLLAGDVTRADLINVNPFNNQLCYTQVTGQDLLDALELSARAYPELLGDFLQVSEGLTFTIRTDIDSPVVLNGNEFAGFKDGAERRVRRVTLHGKAMDPAATYTLVCHSYYLVDGGGSYSMLTKNPVTLLGLDNDALMEYVQLNLHGVIGQEYDGAAGLGRMATQVGPDKEEKHEKEQEETPDPAPAPEDNAPALESNPKPLAATGDAAATVAAAAAAFGVAVAAGAAAVAAEAERQ</sequence>
<dbReference type="AlphaFoldDB" id="A0A4Q2K1Z3"/>
<dbReference type="SUPFAM" id="SSF56300">
    <property type="entry name" value="Metallo-dependent phosphatases"/>
    <property type="match status" value="1"/>
</dbReference>
<proteinExistence type="inferred from homology"/>
<dbReference type="EMBL" id="SDPW01000001">
    <property type="protein sequence ID" value="RXZ54458.1"/>
    <property type="molecule type" value="Genomic_DNA"/>
</dbReference>
<dbReference type="InterPro" id="IPR036907">
    <property type="entry name" value="5'-Nucleotdase_C_sf"/>
</dbReference>
<reference evidence="7 8" key="1">
    <citation type="submission" date="2019-01" db="EMBL/GenBank/DDBJ databases">
        <title>Senegalimassilia sp. nov. KGMB04484 isolated human feces.</title>
        <authorList>
            <person name="Han K.-I."/>
            <person name="Kim J.-S."/>
            <person name="Lee K.C."/>
            <person name="Suh M.K."/>
            <person name="Eom M.K."/>
            <person name="Lee J.H."/>
            <person name="Park S.-H."/>
            <person name="Kang S.W."/>
            <person name="Park J.-E."/>
            <person name="Oh B.S."/>
            <person name="Yu S.Y."/>
            <person name="Choi S.-H."/>
            <person name="Lee D.H."/>
            <person name="Yoon H."/>
            <person name="Kim B.-Y."/>
            <person name="Lee J.H."/>
            <person name="Lee J.-S."/>
        </authorList>
    </citation>
    <scope>NUCLEOTIDE SEQUENCE [LARGE SCALE GENOMIC DNA]</scope>
    <source>
        <strain evidence="7 8">KGMB04484</strain>
    </source>
</reference>
<evidence type="ECO:0000256" key="2">
    <source>
        <dbReference type="RuleBase" id="RU362119"/>
    </source>
</evidence>
<evidence type="ECO:0000256" key="4">
    <source>
        <dbReference type="SAM" id="Phobius"/>
    </source>
</evidence>
<dbReference type="InterPro" id="IPR004843">
    <property type="entry name" value="Calcineurin-like_PHP"/>
</dbReference>
<evidence type="ECO:0000259" key="6">
    <source>
        <dbReference type="Pfam" id="PF02872"/>
    </source>
</evidence>
<gene>
    <name evidence="7" type="ORF">ET524_08185</name>
</gene>
<dbReference type="InterPro" id="IPR006311">
    <property type="entry name" value="TAT_signal"/>
</dbReference>
<feature type="domain" description="5'-Nucleotidase C-terminal" evidence="6">
    <location>
        <begin position="369"/>
        <end position="550"/>
    </location>
</feature>